<organism evidence="2 3">
    <name type="scientific">Oldenlandia corymbosa var. corymbosa</name>
    <dbReference type="NCBI Taxonomy" id="529605"/>
    <lineage>
        <taxon>Eukaryota</taxon>
        <taxon>Viridiplantae</taxon>
        <taxon>Streptophyta</taxon>
        <taxon>Embryophyta</taxon>
        <taxon>Tracheophyta</taxon>
        <taxon>Spermatophyta</taxon>
        <taxon>Magnoliopsida</taxon>
        <taxon>eudicotyledons</taxon>
        <taxon>Gunneridae</taxon>
        <taxon>Pentapetalae</taxon>
        <taxon>asterids</taxon>
        <taxon>lamiids</taxon>
        <taxon>Gentianales</taxon>
        <taxon>Rubiaceae</taxon>
        <taxon>Rubioideae</taxon>
        <taxon>Spermacoceae</taxon>
        <taxon>Hedyotis-Oldenlandia complex</taxon>
        <taxon>Oldenlandia</taxon>
    </lineage>
</organism>
<protein>
    <submittedName>
        <fullName evidence="2">OLC1v1025692C1</fullName>
    </submittedName>
</protein>
<gene>
    <name evidence="2" type="ORF">OLC1_LOCUS2896</name>
</gene>
<dbReference type="AlphaFoldDB" id="A0AAV1C674"/>
<evidence type="ECO:0000256" key="1">
    <source>
        <dbReference type="SAM" id="MobiDB-lite"/>
    </source>
</evidence>
<accession>A0AAV1C674</accession>
<evidence type="ECO:0000313" key="3">
    <source>
        <dbReference type="Proteomes" id="UP001161247"/>
    </source>
</evidence>
<dbReference type="EMBL" id="OX459118">
    <property type="protein sequence ID" value="CAI9090831.1"/>
    <property type="molecule type" value="Genomic_DNA"/>
</dbReference>
<keyword evidence="3" id="KW-1185">Reference proteome</keyword>
<proteinExistence type="predicted"/>
<feature type="region of interest" description="Disordered" evidence="1">
    <location>
        <begin position="94"/>
        <end position="122"/>
    </location>
</feature>
<sequence length="122" mass="14087">MGVKENNRRGWEEIGERELSDWWKFGEIGGCKNIGKGPLTAHYVDEKGIVRAKPVYYEWRPTLCGCCNNYGHGEENYRKKKADQVVLEKTQAKQKSASTEWRMVTKKKGTEEHNATQPELQL</sequence>
<dbReference type="Proteomes" id="UP001161247">
    <property type="component" value="Chromosome 1"/>
</dbReference>
<reference evidence="2" key="1">
    <citation type="submission" date="2023-03" db="EMBL/GenBank/DDBJ databases">
        <authorList>
            <person name="Julca I."/>
        </authorList>
    </citation>
    <scope>NUCLEOTIDE SEQUENCE</scope>
</reference>
<name>A0AAV1C674_OLDCO</name>
<evidence type="ECO:0000313" key="2">
    <source>
        <dbReference type="EMBL" id="CAI9090831.1"/>
    </source>
</evidence>